<dbReference type="EMBL" id="BARU01020601">
    <property type="protein sequence ID" value="GAH50837.1"/>
    <property type="molecule type" value="Genomic_DNA"/>
</dbReference>
<gene>
    <name evidence="1" type="ORF">S03H2_33810</name>
</gene>
<evidence type="ECO:0000313" key="1">
    <source>
        <dbReference type="EMBL" id="GAH50837.1"/>
    </source>
</evidence>
<accession>X1G0Q8</accession>
<dbReference type="AlphaFoldDB" id="X1G0Q8"/>
<proteinExistence type="predicted"/>
<organism evidence="1">
    <name type="scientific">marine sediment metagenome</name>
    <dbReference type="NCBI Taxonomy" id="412755"/>
    <lineage>
        <taxon>unclassified sequences</taxon>
        <taxon>metagenomes</taxon>
        <taxon>ecological metagenomes</taxon>
    </lineage>
</organism>
<protein>
    <submittedName>
        <fullName evidence="1">Uncharacterized protein</fullName>
    </submittedName>
</protein>
<sequence length="74" mass="8466">MEIKTMPNIFREAKQLLDKRDAGGKITWDEFQLINEALLPLNFPYGPFPEEMPIGECLEDLARIVEEGDSGNRN</sequence>
<comment type="caution">
    <text evidence="1">The sequence shown here is derived from an EMBL/GenBank/DDBJ whole genome shotgun (WGS) entry which is preliminary data.</text>
</comment>
<reference evidence="1" key="1">
    <citation type="journal article" date="2014" name="Front. Microbiol.">
        <title>High frequency of phylogenetically diverse reductive dehalogenase-homologous genes in deep subseafloor sedimentary metagenomes.</title>
        <authorList>
            <person name="Kawai M."/>
            <person name="Futagami T."/>
            <person name="Toyoda A."/>
            <person name="Takaki Y."/>
            <person name="Nishi S."/>
            <person name="Hori S."/>
            <person name="Arai W."/>
            <person name="Tsubouchi T."/>
            <person name="Morono Y."/>
            <person name="Uchiyama I."/>
            <person name="Ito T."/>
            <person name="Fujiyama A."/>
            <person name="Inagaki F."/>
            <person name="Takami H."/>
        </authorList>
    </citation>
    <scope>NUCLEOTIDE SEQUENCE</scope>
    <source>
        <strain evidence="1">Expedition CK06-06</strain>
    </source>
</reference>
<name>X1G0Q8_9ZZZZ</name>